<evidence type="ECO:0000256" key="2">
    <source>
        <dbReference type="ARBA" id="ARBA00023002"/>
    </source>
</evidence>
<keyword evidence="5" id="KW-1185">Reference proteome</keyword>
<dbReference type="GO" id="GO:0016491">
    <property type="term" value="F:oxidoreductase activity"/>
    <property type="evidence" value="ECO:0007669"/>
    <property type="project" value="UniProtKB-KW"/>
</dbReference>
<name>A0A7W7WH16_9ACTN</name>
<dbReference type="Proteomes" id="UP000573327">
    <property type="component" value="Unassembled WGS sequence"/>
</dbReference>
<dbReference type="InterPro" id="IPR036291">
    <property type="entry name" value="NAD(P)-bd_dom_sf"/>
</dbReference>
<dbReference type="Pfam" id="PF01370">
    <property type="entry name" value="Epimerase"/>
    <property type="match status" value="1"/>
</dbReference>
<reference evidence="4 5" key="1">
    <citation type="submission" date="2020-08" db="EMBL/GenBank/DDBJ databases">
        <title>Sequencing the genomes of 1000 actinobacteria strains.</title>
        <authorList>
            <person name="Klenk H.-P."/>
        </authorList>
    </citation>
    <scope>NUCLEOTIDE SEQUENCE [LARGE SCALE GENOMIC DNA]</scope>
    <source>
        <strain evidence="4 5">DSM 44786</strain>
    </source>
</reference>
<dbReference type="InterPro" id="IPR001509">
    <property type="entry name" value="Epimerase_deHydtase"/>
</dbReference>
<evidence type="ECO:0000313" key="4">
    <source>
        <dbReference type="EMBL" id="MBB4946064.1"/>
    </source>
</evidence>
<feature type="domain" description="NAD-dependent epimerase/dehydratase" evidence="3">
    <location>
        <begin position="31"/>
        <end position="233"/>
    </location>
</feature>
<dbReference type="PANTHER" id="PTHR47706:SF9">
    <property type="entry name" value="NMRA-LIKE DOMAIN-CONTAINING PROTEIN-RELATED"/>
    <property type="match status" value="1"/>
</dbReference>
<dbReference type="SUPFAM" id="SSF51735">
    <property type="entry name" value="NAD(P)-binding Rossmann-fold domains"/>
    <property type="match status" value="1"/>
</dbReference>
<dbReference type="Gene3D" id="3.40.50.720">
    <property type="entry name" value="NAD(P)-binding Rossmann-like Domain"/>
    <property type="match status" value="1"/>
</dbReference>
<dbReference type="EMBL" id="JACHJR010000001">
    <property type="protein sequence ID" value="MBB4946064.1"/>
    <property type="molecule type" value="Genomic_DNA"/>
</dbReference>
<dbReference type="PANTHER" id="PTHR47706">
    <property type="entry name" value="NMRA-LIKE FAMILY PROTEIN"/>
    <property type="match status" value="1"/>
</dbReference>
<dbReference type="AlphaFoldDB" id="A0A7W7WH16"/>
<keyword evidence="1" id="KW-0521">NADP</keyword>
<dbReference type="InterPro" id="IPR051609">
    <property type="entry name" value="NmrA/Isoflavone_reductase-like"/>
</dbReference>
<proteinExistence type="predicted"/>
<keyword evidence="2" id="KW-0560">Oxidoreductase</keyword>
<accession>A0A7W7WH16</accession>
<protein>
    <submittedName>
        <fullName evidence="4">Nucleoside-diphosphate-sugar epimerase</fullName>
    </submittedName>
</protein>
<gene>
    <name evidence="4" type="ORF">F4556_001599</name>
</gene>
<evidence type="ECO:0000259" key="3">
    <source>
        <dbReference type="Pfam" id="PF01370"/>
    </source>
</evidence>
<sequence>MITVSHRRPAAEWSPHQLPYQLLEIAMPRFVVTGAGSTGSATARLLAEQGESVRLVTRSGSGPEHPGIERVAADVTDPDRLTALIEDAEALINCAAPPYDRWKQEFPPLAEALLTAAERTGARYVMLGNLYGYGPLDGPVTEQRPPAPSTVKGEVRARMWADALAAHRAGRARVTEVRAGSYFGPGAQSLFLILAGRQLVTGEPARYYADLDAPHSWAYPADVARTLVAAVRSEESWGLPWHVPAFATLSARALGDALAAAAGAPAARLSAMDDRELAELALKFPVLGAVAEMRYLTHQATVLDSTHTERTFGLRATPLAEVLAATVNDLSADRP</sequence>
<evidence type="ECO:0000313" key="5">
    <source>
        <dbReference type="Proteomes" id="UP000573327"/>
    </source>
</evidence>
<comment type="caution">
    <text evidence="4">The sequence shown here is derived from an EMBL/GenBank/DDBJ whole genome shotgun (WGS) entry which is preliminary data.</text>
</comment>
<evidence type="ECO:0000256" key="1">
    <source>
        <dbReference type="ARBA" id="ARBA00022857"/>
    </source>
</evidence>
<organism evidence="4 5">
    <name type="scientific">Kitasatospora gansuensis</name>
    <dbReference type="NCBI Taxonomy" id="258050"/>
    <lineage>
        <taxon>Bacteria</taxon>
        <taxon>Bacillati</taxon>
        <taxon>Actinomycetota</taxon>
        <taxon>Actinomycetes</taxon>
        <taxon>Kitasatosporales</taxon>
        <taxon>Streptomycetaceae</taxon>
        <taxon>Kitasatospora</taxon>
    </lineage>
</organism>